<dbReference type="GO" id="GO:0004479">
    <property type="term" value="F:methionyl-tRNA formyltransferase activity"/>
    <property type="evidence" value="ECO:0007669"/>
    <property type="project" value="UniProtKB-EC"/>
</dbReference>
<evidence type="ECO:0000313" key="2">
    <source>
        <dbReference type="EMBL" id="VFU15926.1"/>
    </source>
</evidence>
<accession>A0A485M263</accession>
<evidence type="ECO:0000259" key="1">
    <source>
        <dbReference type="Pfam" id="PF02911"/>
    </source>
</evidence>
<dbReference type="Gene3D" id="3.10.25.10">
    <property type="entry name" value="Formyl transferase, C-terminal domain"/>
    <property type="match status" value="1"/>
</dbReference>
<keyword evidence="2" id="KW-0808">Transferase</keyword>
<dbReference type="InterPro" id="IPR005793">
    <property type="entry name" value="Formyl_trans_C"/>
</dbReference>
<proteinExistence type="predicted"/>
<reference evidence="2" key="1">
    <citation type="submission" date="2019-03" db="EMBL/GenBank/DDBJ databases">
        <authorList>
            <person name="Hao L."/>
        </authorList>
    </citation>
    <scope>NUCLEOTIDE SEQUENCE</scope>
</reference>
<dbReference type="Pfam" id="PF02911">
    <property type="entry name" value="Formyl_trans_C"/>
    <property type="match status" value="1"/>
</dbReference>
<protein>
    <submittedName>
        <fullName evidence="2">Methionyl-tRNA formyltransferase</fullName>
        <ecNumber evidence="2">2.1.2.9</ecNumber>
    </submittedName>
</protein>
<dbReference type="EC" id="2.1.2.9" evidence="2"/>
<feature type="domain" description="Formyl transferase C-terminal" evidence="1">
    <location>
        <begin position="2"/>
        <end position="61"/>
    </location>
</feature>
<gene>
    <name evidence="2" type="ORF">SCFA_3240001</name>
</gene>
<name>A0A485M263_9ZZZZ</name>
<dbReference type="EMBL" id="CAADRN010000251">
    <property type="protein sequence ID" value="VFU15926.1"/>
    <property type="molecule type" value="Genomic_DNA"/>
</dbReference>
<organism evidence="2">
    <name type="scientific">anaerobic digester metagenome</name>
    <dbReference type="NCBI Taxonomy" id="1263854"/>
    <lineage>
        <taxon>unclassified sequences</taxon>
        <taxon>metagenomes</taxon>
        <taxon>ecological metagenomes</taxon>
    </lineage>
</organism>
<sequence>MLKLWRTSCLESGRAGAIPGEVVAAGRDGILVVTGKGMLRILELQLQGGRRLEAADFLRGKLIPKGTVLGSNNLAGGESC</sequence>
<dbReference type="InterPro" id="IPR037022">
    <property type="entry name" value="Formyl_trans_C_sf"/>
</dbReference>
<dbReference type="SUPFAM" id="SSF50486">
    <property type="entry name" value="FMT C-terminal domain-like"/>
    <property type="match status" value="1"/>
</dbReference>
<dbReference type="AlphaFoldDB" id="A0A485M263"/>
<dbReference type="InterPro" id="IPR011034">
    <property type="entry name" value="Formyl_transferase-like_C_sf"/>
</dbReference>